<accession>A0ABR2UB07</accession>
<keyword evidence="3" id="KW-1185">Reference proteome</keyword>
<proteinExistence type="predicted"/>
<reference evidence="2 3" key="1">
    <citation type="journal article" date="2024" name="G3 (Bethesda)">
        <title>Genome assembly of Hibiscus sabdariffa L. provides insights into metabolisms of medicinal natural products.</title>
        <authorList>
            <person name="Kim T."/>
        </authorList>
    </citation>
    <scope>NUCLEOTIDE SEQUENCE [LARGE SCALE GENOMIC DNA]</scope>
    <source>
        <strain evidence="2">TK-2024</strain>
        <tissue evidence="2">Old leaves</tissue>
    </source>
</reference>
<evidence type="ECO:0000313" key="2">
    <source>
        <dbReference type="EMBL" id="KAK9046779.1"/>
    </source>
</evidence>
<feature type="region of interest" description="Disordered" evidence="1">
    <location>
        <begin position="1"/>
        <end position="87"/>
    </location>
</feature>
<dbReference type="Proteomes" id="UP001396334">
    <property type="component" value="Unassembled WGS sequence"/>
</dbReference>
<sequence>MLDSSISKRLTPFRDKERNRPGTKEDSGLLKNTKDKSIVQKSPPMNPMNCVFQTPTDKTDPHKNLDLLSQSTLHGGTTRRPITVGLT</sequence>
<dbReference type="EMBL" id="JBBPBN010000001">
    <property type="protein sequence ID" value="KAK9046779.1"/>
    <property type="molecule type" value="Genomic_DNA"/>
</dbReference>
<evidence type="ECO:0000256" key="1">
    <source>
        <dbReference type="SAM" id="MobiDB-lite"/>
    </source>
</evidence>
<organism evidence="2 3">
    <name type="scientific">Hibiscus sabdariffa</name>
    <name type="common">roselle</name>
    <dbReference type="NCBI Taxonomy" id="183260"/>
    <lineage>
        <taxon>Eukaryota</taxon>
        <taxon>Viridiplantae</taxon>
        <taxon>Streptophyta</taxon>
        <taxon>Embryophyta</taxon>
        <taxon>Tracheophyta</taxon>
        <taxon>Spermatophyta</taxon>
        <taxon>Magnoliopsida</taxon>
        <taxon>eudicotyledons</taxon>
        <taxon>Gunneridae</taxon>
        <taxon>Pentapetalae</taxon>
        <taxon>rosids</taxon>
        <taxon>malvids</taxon>
        <taxon>Malvales</taxon>
        <taxon>Malvaceae</taxon>
        <taxon>Malvoideae</taxon>
        <taxon>Hibiscus</taxon>
    </lineage>
</organism>
<feature type="compositionally biased region" description="Basic and acidic residues" evidence="1">
    <location>
        <begin position="12"/>
        <end position="38"/>
    </location>
</feature>
<comment type="caution">
    <text evidence="2">The sequence shown here is derived from an EMBL/GenBank/DDBJ whole genome shotgun (WGS) entry which is preliminary data.</text>
</comment>
<name>A0ABR2UB07_9ROSI</name>
<protein>
    <submittedName>
        <fullName evidence="2">Uncharacterized protein</fullName>
    </submittedName>
</protein>
<evidence type="ECO:0000313" key="3">
    <source>
        <dbReference type="Proteomes" id="UP001396334"/>
    </source>
</evidence>
<gene>
    <name evidence="2" type="ORF">V6N11_052656</name>
</gene>